<dbReference type="Proteomes" id="UP001165378">
    <property type="component" value="Unassembled WGS sequence"/>
</dbReference>
<dbReference type="RefSeq" id="WP_235054067.1">
    <property type="nucleotide sequence ID" value="NZ_JAKFHA010000012.1"/>
</dbReference>
<dbReference type="Gene3D" id="3.50.50.60">
    <property type="entry name" value="FAD/NAD(P)-binding domain"/>
    <property type="match status" value="3"/>
</dbReference>
<dbReference type="PRINTS" id="PR00469">
    <property type="entry name" value="PNDRDTASEII"/>
</dbReference>
<accession>A0AA41Q3D8</accession>
<comment type="caution">
    <text evidence="1">The sequence shown here is derived from an EMBL/GenBank/DDBJ whole genome shotgun (WGS) entry which is preliminary data.</text>
</comment>
<organism evidence="1 2">
    <name type="scientific">Yinghuangia soli</name>
    <dbReference type="NCBI Taxonomy" id="2908204"/>
    <lineage>
        <taxon>Bacteria</taxon>
        <taxon>Bacillati</taxon>
        <taxon>Actinomycetota</taxon>
        <taxon>Actinomycetes</taxon>
        <taxon>Kitasatosporales</taxon>
        <taxon>Streptomycetaceae</taxon>
        <taxon>Yinghuangia</taxon>
    </lineage>
</organism>
<dbReference type="InterPro" id="IPR051209">
    <property type="entry name" value="FAD-bind_Monooxygenase_sf"/>
</dbReference>
<protein>
    <submittedName>
        <fullName evidence="1">NAD(P)/FAD-dependent oxidoreductase</fullName>
    </submittedName>
</protein>
<evidence type="ECO:0000313" key="1">
    <source>
        <dbReference type="EMBL" id="MCF2529674.1"/>
    </source>
</evidence>
<dbReference type="Pfam" id="PF13738">
    <property type="entry name" value="Pyr_redox_3"/>
    <property type="match status" value="1"/>
</dbReference>
<dbReference type="PANTHER" id="PTHR42877:SF4">
    <property type="entry name" value="FAD_NAD(P)-BINDING DOMAIN-CONTAINING PROTEIN-RELATED"/>
    <property type="match status" value="1"/>
</dbReference>
<gene>
    <name evidence="1" type="ORF">LZ495_20965</name>
</gene>
<reference evidence="1" key="1">
    <citation type="submission" date="2022-01" db="EMBL/GenBank/DDBJ databases">
        <title>Genome-Based Taxonomic Classification of the Phylum Actinobacteria.</title>
        <authorList>
            <person name="Gao Y."/>
        </authorList>
    </citation>
    <scope>NUCLEOTIDE SEQUENCE</scope>
    <source>
        <strain evidence="1">KLBMP 8922</strain>
    </source>
</reference>
<keyword evidence="2" id="KW-1185">Reference proteome</keyword>
<dbReference type="EMBL" id="JAKFHA010000012">
    <property type="protein sequence ID" value="MCF2529674.1"/>
    <property type="molecule type" value="Genomic_DNA"/>
</dbReference>
<dbReference type="PRINTS" id="PR00368">
    <property type="entry name" value="FADPNR"/>
</dbReference>
<proteinExistence type="predicted"/>
<sequence length="497" mass="55080">MTTVGDILVIGAGPGGVAAGAWLRRAGFDFLVLERGSEVGGTWRDNNYPGCACDIAASLYCFSFAPNPDWKRAYAEQPELRDYLQRTADEFDVTRSIRFNEEVKSARWDGQAWQVESTGGSYTARVLVTATGPWSAPLVPDLPGLDQFPGAVFHSAQWDHDFDLKGKRVAVIGTGASSVQFLPLVQPEVEKLHLFQRTAPWIIPKTDYALSEFERKMYRKYPGALKAMRKTQLGILESLGFFFRHPKAMPALQKLALWNIRRGVKDKALREILTPNFIMGCRRVLLSNTYYPAVASDNVEVIPQELVRIEGSKVIGADGTAREVDAILFGTGFHYSDPPIAGKIRDEKGRTLEEMWEGSPQAYLGTNVHGYPNLFMLLGPNMGSGTGSAIAGIEAQVRYALSALTTMRDNGWHAVEVRADVQDDYNTELQKALGTTVYTPIGCNSNYIDRNGRNSTIWPWSTKRLNKRIRTFAPDEYRTVARHELADTGAESGAETG</sequence>
<name>A0AA41Q3D8_9ACTN</name>
<evidence type="ECO:0000313" key="2">
    <source>
        <dbReference type="Proteomes" id="UP001165378"/>
    </source>
</evidence>
<dbReference type="PANTHER" id="PTHR42877">
    <property type="entry name" value="L-ORNITHINE N(5)-MONOOXYGENASE-RELATED"/>
    <property type="match status" value="1"/>
</dbReference>
<dbReference type="AlphaFoldDB" id="A0AA41Q3D8"/>
<dbReference type="InterPro" id="IPR036188">
    <property type="entry name" value="FAD/NAD-bd_sf"/>
</dbReference>
<dbReference type="SUPFAM" id="SSF51905">
    <property type="entry name" value="FAD/NAD(P)-binding domain"/>
    <property type="match status" value="2"/>
</dbReference>